<evidence type="ECO:0000313" key="3">
    <source>
        <dbReference type="EMBL" id="ADB15799.1"/>
    </source>
</evidence>
<keyword evidence="2" id="KW-0472">Membrane</keyword>
<dbReference type="Proteomes" id="UP000001887">
    <property type="component" value="Chromosome"/>
</dbReference>
<dbReference type="AlphaFoldDB" id="D2R8X2"/>
<feature type="transmembrane region" description="Helical" evidence="2">
    <location>
        <begin position="347"/>
        <end position="370"/>
    </location>
</feature>
<dbReference type="EMBL" id="CP001848">
    <property type="protein sequence ID" value="ADB15799.1"/>
    <property type="molecule type" value="Genomic_DNA"/>
</dbReference>
<sequence length="987" mass="109741">MLDYQRIVEEIQAAIHSQGTLDWDLLRDASAEYAAACDEVNTRLERISKLLRQGLRSEAIQLADLEPPLLDSAAILDFPELPEWVQLLTINGMVPPPAIRIEIASDLNAAYALEAPLMAHLKSHRLLALARAPLTVRIQTLRQIHRADAHNPIWATDLTILETARQTEVARQAEECTTSRHLPALEQLCHELAMPDWLAQPRRDFIDSIARRRDRLVVVQAREKLEAIEGELANCYGAFDVAAGRAARDAWNREAAKAGLLADDPLAQAATPALAWLAEQDRREARDREFAIAVDNLERALEEEKDRATLTRLFHAIERLEQRPPDLLLRRYHEQMRQFETDQRRRFVLITSATVLALLLVAGGISWVAIRASEHRRMLATAEQLRQLIDSSQWKQASELLAQLQVSDPRIAQATEIQSQNVRLQELEKAESERRAAFEQYLQQARSSDPERPDRLALSEAKKVAIGAAEKADVARLESEFASLDRARQQKRDSEFQASLETILFGVEKVEATLADDPVAPVKELAQLVAEIDALGKSTGGVSTSLIAQLAPLKLRLTSLQQQRAARMDEYRALEQLTTHIGQPEAYQSALQKFVEKFPTSPLAIEFARTTAELPYWEVQERWRKLLGQKAFRSLPNVQPLEAAKLLEEANEIQLFGQPSPLAEKFDAKRKYLQGIADRLDDDGQPIVKQLDEVFKDVFITGLWYVEATGGDRYYLSKSFEQYLAKPGETIGFEHIVSFDLQTLTKRHPRSGIARHGTAPQAALASAARTHLAIVTNGDWEKGMYGLLRATLDDSETDPLLKFILVQRILETAETGSHSIAEALGPSIARVKGADVDVTANWLLPTDAAAAAARLKARALLGSLSDLSSEARKAAEILRADTSPIEVPPEWIGVLVPIGEGRWKCLGSPQVAVGELYVIDPTAEKSAGGIWQRVGTYDRAKTTWQNGTSNSMAAGRPLYLVTRGPGALSSPADQPSEVSSRRSERLQ</sequence>
<evidence type="ECO:0000313" key="4">
    <source>
        <dbReference type="Proteomes" id="UP000001887"/>
    </source>
</evidence>
<evidence type="ECO:0000256" key="2">
    <source>
        <dbReference type="SAM" id="Phobius"/>
    </source>
</evidence>
<dbReference type="eggNOG" id="ENOG502ZDHQ">
    <property type="taxonomic scope" value="Bacteria"/>
</dbReference>
<name>D2R8X2_PIRSD</name>
<keyword evidence="2" id="KW-0812">Transmembrane</keyword>
<dbReference type="KEGG" id="psl:Psta_1116"/>
<evidence type="ECO:0000256" key="1">
    <source>
        <dbReference type="SAM" id="MobiDB-lite"/>
    </source>
</evidence>
<protein>
    <submittedName>
        <fullName evidence="3">Uncharacterized protein</fullName>
    </submittedName>
</protein>
<proteinExistence type="predicted"/>
<keyword evidence="2" id="KW-1133">Transmembrane helix</keyword>
<reference evidence="3 4" key="1">
    <citation type="journal article" date="2009" name="Stand. Genomic Sci.">
        <title>Complete genome sequence of Pirellula staleyi type strain (ATCC 27377).</title>
        <authorList>
            <person name="Clum A."/>
            <person name="Tindall B.J."/>
            <person name="Sikorski J."/>
            <person name="Ivanova N."/>
            <person name="Mavrommatis K."/>
            <person name="Lucas S."/>
            <person name="Glavina del Rio T."/>
            <person name="Nolan M."/>
            <person name="Chen F."/>
            <person name="Tice H."/>
            <person name="Pitluck S."/>
            <person name="Cheng J.F."/>
            <person name="Chertkov O."/>
            <person name="Brettin T."/>
            <person name="Han C."/>
            <person name="Detter J.C."/>
            <person name="Kuske C."/>
            <person name="Bruce D."/>
            <person name="Goodwin L."/>
            <person name="Ovchinikova G."/>
            <person name="Pati A."/>
            <person name="Mikhailova N."/>
            <person name="Chen A."/>
            <person name="Palaniappan K."/>
            <person name="Land M."/>
            <person name="Hauser L."/>
            <person name="Chang Y.J."/>
            <person name="Jeffries C.D."/>
            <person name="Chain P."/>
            <person name="Rohde M."/>
            <person name="Goker M."/>
            <person name="Bristow J."/>
            <person name="Eisen J.A."/>
            <person name="Markowitz V."/>
            <person name="Hugenholtz P."/>
            <person name="Kyrpides N.C."/>
            <person name="Klenk H.P."/>
            <person name="Lapidus A."/>
        </authorList>
    </citation>
    <scope>NUCLEOTIDE SEQUENCE [LARGE SCALE GENOMIC DNA]</scope>
    <source>
        <strain evidence="4">ATCC 27377 / DSM 6068 / ICPB 4128</strain>
    </source>
</reference>
<accession>D2R8X2</accession>
<dbReference type="STRING" id="530564.Psta_1116"/>
<gene>
    <name evidence="3" type="ordered locus">Psta_1116</name>
</gene>
<keyword evidence="4" id="KW-1185">Reference proteome</keyword>
<organism evidence="3 4">
    <name type="scientific">Pirellula staleyi (strain ATCC 27377 / DSM 6068 / ICPB 4128)</name>
    <name type="common">Pirella staleyi</name>
    <dbReference type="NCBI Taxonomy" id="530564"/>
    <lineage>
        <taxon>Bacteria</taxon>
        <taxon>Pseudomonadati</taxon>
        <taxon>Planctomycetota</taxon>
        <taxon>Planctomycetia</taxon>
        <taxon>Pirellulales</taxon>
        <taxon>Pirellulaceae</taxon>
        <taxon>Pirellula</taxon>
    </lineage>
</organism>
<dbReference type="HOGENOM" id="CLU_302237_0_0_0"/>
<dbReference type="OrthoDB" id="261911at2"/>
<feature type="region of interest" description="Disordered" evidence="1">
    <location>
        <begin position="962"/>
        <end position="987"/>
    </location>
</feature>